<proteinExistence type="predicted"/>
<evidence type="ECO:0000313" key="6">
    <source>
        <dbReference type="EMBL" id="KFL30515.1"/>
    </source>
</evidence>
<comment type="subcellular location">
    <subcellularLocation>
        <location evidence="1">Membrane</location>
        <topology evidence="1">Multi-pass membrane protein</topology>
    </subcellularLocation>
</comment>
<evidence type="ECO:0000256" key="1">
    <source>
        <dbReference type="ARBA" id="ARBA00004141"/>
    </source>
</evidence>
<comment type="caution">
    <text evidence="6">The sequence shown here is derived from an EMBL/GenBank/DDBJ whole genome shotgun (WGS) entry which is preliminary data.</text>
</comment>
<keyword evidence="3 5" id="KW-1133">Transmembrane helix</keyword>
<keyword evidence="7" id="KW-1185">Reference proteome</keyword>
<keyword evidence="4 5" id="KW-0472">Membrane</keyword>
<dbReference type="EMBL" id="JQGC01000013">
    <property type="protein sequence ID" value="KFL30515.1"/>
    <property type="molecule type" value="Genomic_DNA"/>
</dbReference>
<evidence type="ECO:0000256" key="3">
    <source>
        <dbReference type="ARBA" id="ARBA00022989"/>
    </source>
</evidence>
<dbReference type="Proteomes" id="UP000028981">
    <property type="component" value="Unassembled WGS sequence"/>
</dbReference>
<dbReference type="PANTHER" id="PTHR30249:SF0">
    <property type="entry name" value="PLASTIDAL GLYCOLATE_GLYCERATE TRANSLOCATOR 1, CHLOROPLASTIC"/>
    <property type="match status" value="1"/>
</dbReference>
<dbReference type="InterPro" id="IPR007300">
    <property type="entry name" value="CidB/LrgB"/>
</dbReference>
<evidence type="ECO:0000256" key="4">
    <source>
        <dbReference type="ARBA" id="ARBA00023136"/>
    </source>
</evidence>
<feature type="transmembrane region" description="Helical" evidence="5">
    <location>
        <begin position="45"/>
        <end position="66"/>
    </location>
</feature>
<accession>A0A087M0W2</accession>
<feature type="transmembrane region" description="Helical" evidence="5">
    <location>
        <begin position="185"/>
        <end position="205"/>
    </location>
</feature>
<dbReference type="GO" id="GO:0016020">
    <property type="term" value="C:membrane"/>
    <property type="evidence" value="ECO:0007669"/>
    <property type="project" value="UniProtKB-SubCell"/>
</dbReference>
<dbReference type="AlphaFoldDB" id="A0A087M0W2"/>
<feature type="transmembrane region" description="Helical" evidence="5">
    <location>
        <begin position="154"/>
        <end position="173"/>
    </location>
</feature>
<evidence type="ECO:0000313" key="7">
    <source>
        <dbReference type="Proteomes" id="UP000028981"/>
    </source>
</evidence>
<feature type="transmembrane region" description="Helical" evidence="5">
    <location>
        <begin position="101"/>
        <end position="124"/>
    </location>
</feature>
<organism evidence="6 7">
    <name type="scientific">Devosia riboflavina</name>
    <dbReference type="NCBI Taxonomy" id="46914"/>
    <lineage>
        <taxon>Bacteria</taxon>
        <taxon>Pseudomonadati</taxon>
        <taxon>Pseudomonadota</taxon>
        <taxon>Alphaproteobacteria</taxon>
        <taxon>Hyphomicrobiales</taxon>
        <taxon>Devosiaceae</taxon>
        <taxon>Devosia</taxon>
    </lineage>
</organism>
<protein>
    <submittedName>
        <fullName evidence="6">Membrane protein</fullName>
    </submittedName>
</protein>
<dbReference type="OrthoDB" id="9811701at2"/>
<gene>
    <name evidence="6" type="ORF">JP75_15170</name>
</gene>
<reference evidence="6 7" key="1">
    <citation type="submission" date="2014-08" db="EMBL/GenBank/DDBJ databases">
        <authorList>
            <person name="Hassan Y.I."/>
            <person name="Lepp D."/>
            <person name="Zhou T."/>
        </authorList>
    </citation>
    <scope>NUCLEOTIDE SEQUENCE [LARGE SCALE GENOMIC DNA]</scope>
    <source>
        <strain evidence="6 7">IFO13584</strain>
    </source>
</reference>
<dbReference type="Pfam" id="PF04172">
    <property type="entry name" value="LrgB"/>
    <property type="match status" value="1"/>
</dbReference>
<name>A0A087M0W2_9HYPH</name>
<evidence type="ECO:0000256" key="2">
    <source>
        <dbReference type="ARBA" id="ARBA00022692"/>
    </source>
</evidence>
<keyword evidence="2 5" id="KW-0812">Transmembrane</keyword>
<sequence>MNSIAEIWVYLSASPLLWLTATILAYLLALAISAKLGGTPLANSVLIAGVLIIVLLQVTQTSYISYFEGAQFVHFLLGPATVALAIPLYKNLEKLRRSLLPIAGALIAGSLTAMGSAVAIATAFGAPADVVASIAPKSTSAPIAMELARNLGGIPSLAAVLVILTGILGAVIVTPLMNALRIKDYAARGFAVGVASHGIGTARAFQVSEVAGAFSGIAMALNGALTSILVLVWVLLSQA</sequence>
<dbReference type="RefSeq" id="WP_035084225.1">
    <property type="nucleotide sequence ID" value="NZ_JQGC01000013.1"/>
</dbReference>
<feature type="transmembrane region" description="Helical" evidence="5">
    <location>
        <begin position="16"/>
        <end position="33"/>
    </location>
</feature>
<feature type="transmembrane region" description="Helical" evidence="5">
    <location>
        <begin position="211"/>
        <end position="236"/>
    </location>
</feature>
<feature type="transmembrane region" description="Helical" evidence="5">
    <location>
        <begin position="72"/>
        <end position="89"/>
    </location>
</feature>
<evidence type="ECO:0000256" key="5">
    <source>
        <dbReference type="SAM" id="Phobius"/>
    </source>
</evidence>
<dbReference type="PANTHER" id="PTHR30249">
    <property type="entry name" value="PUTATIVE SEROTONIN TRANSPORTER"/>
    <property type="match status" value="1"/>
</dbReference>